<dbReference type="InterPro" id="IPR036517">
    <property type="entry name" value="FF_domain_sf"/>
</dbReference>
<dbReference type="InterPro" id="IPR002713">
    <property type="entry name" value="FF_domain"/>
</dbReference>
<accession>A0A0L7L903</accession>
<dbReference type="Pfam" id="PF01846">
    <property type="entry name" value="FF"/>
    <property type="match status" value="1"/>
</dbReference>
<keyword evidence="4" id="KW-1185">Reference proteome</keyword>
<dbReference type="STRING" id="104452.A0A0L7L903"/>
<reference evidence="3 4" key="1">
    <citation type="journal article" date="2015" name="Genome Biol. Evol.">
        <title>The genome of winter moth (Operophtera brumata) provides a genomic perspective on sexual dimorphism and phenology.</title>
        <authorList>
            <person name="Derks M.F."/>
            <person name="Smit S."/>
            <person name="Salis L."/>
            <person name="Schijlen E."/>
            <person name="Bossers A."/>
            <person name="Mateman C."/>
            <person name="Pijl A.S."/>
            <person name="de Ridder D."/>
            <person name="Groenen M.A."/>
            <person name="Visser M.E."/>
            <person name="Megens H.J."/>
        </authorList>
    </citation>
    <scope>NUCLEOTIDE SEQUENCE [LARGE SCALE GENOMIC DNA]</scope>
    <source>
        <strain evidence="3">WM2013NL</strain>
        <tissue evidence="3">Head and thorax</tissue>
    </source>
</reference>
<evidence type="ECO:0000313" key="3">
    <source>
        <dbReference type="EMBL" id="KOB71845.1"/>
    </source>
</evidence>
<dbReference type="AlphaFoldDB" id="A0A0L7L903"/>
<protein>
    <submittedName>
        <fullName evidence="3">Putative spliceosomal protein fbp11/splicing factor prp40</fullName>
    </submittedName>
</protein>
<feature type="region of interest" description="Disordered" evidence="1">
    <location>
        <begin position="121"/>
        <end position="206"/>
    </location>
</feature>
<evidence type="ECO:0000259" key="2">
    <source>
        <dbReference type="Pfam" id="PF01846"/>
    </source>
</evidence>
<dbReference type="GO" id="GO:0003723">
    <property type="term" value="F:RNA binding"/>
    <property type="evidence" value="ECO:0007669"/>
    <property type="project" value="TreeGrafter"/>
</dbReference>
<dbReference type="GO" id="GO:0071004">
    <property type="term" value="C:U2-type prespliceosome"/>
    <property type="evidence" value="ECO:0007669"/>
    <property type="project" value="TreeGrafter"/>
</dbReference>
<dbReference type="Gene3D" id="1.10.10.440">
    <property type="entry name" value="FF domain"/>
    <property type="match status" value="1"/>
</dbReference>
<feature type="compositionally biased region" description="Basic residues" evidence="1">
    <location>
        <begin position="157"/>
        <end position="171"/>
    </location>
</feature>
<name>A0A0L7L903_OPEBR</name>
<dbReference type="GO" id="GO:0005685">
    <property type="term" value="C:U1 snRNP"/>
    <property type="evidence" value="ECO:0007669"/>
    <property type="project" value="TreeGrafter"/>
</dbReference>
<feature type="non-terminal residue" evidence="3">
    <location>
        <position position="206"/>
    </location>
</feature>
<dbReference type="GO" id="GO:0045292">
    <property type="term" value="P:mRNA cis splicing, via spliceosome"/>
    <property type="evidence" value="ECO:0007669"/>
    <property type="project" value="InterPro"/>
</dbReference>
<dbReference type="EMBL" id="JTDY01002232">
    <property type="protein sequence ID" value="KOB71845.1"/>
    <property type="molecule type" value="Genomic_DNA"/>
</dbReference>
<dbReference type="Proteomes" id="UP000037510">
    <property type="component" value="Unassembled WGS sequence"/>
</dbReference>
<evidence type="ECO:0000313" key="4">
    <source>
        <dbReference type="Proteomes" id="UP000037510"/>
    </source>
</evidence>
<dbReference type="InterPro" id="IPR039726">
    <property type="entry name" value="Prp40-like"/>
</dbReference>
<evidence type="ECO:0000256" key="1">
    <source>
        <dbReference type="SAM" id="MobiDB-lite"/>
    </source>
</evidence>
<comment type="caution">
    <text evidence="3">The sequence shown here is derived from an EMBL/GenBank/DDBJ whole genome shotgun (WGS) entry which is preliminary data.</text>
</comment>
<organism evidence="3 4">
    <name type="scientific">Operophtera brumata</name>
    <name type="common">Winter moth</name>
    <name type="synonym">Phalaena brumata</name>
    <dbReference type="NCBI Taxonomy" id="104452"/>
    <lineage>
        <taxon>Eukaryota</taxon>
        <taxon>Metazoa</taxon>
        <taxon>Ecdysozoa</taxon>
        <taxon>Arthropoda</taxon>
        <taxon>Hexapoda</taxon>
        <taxon>Insecta</taxon>
        <taxon>Pterygota</taxon>
        <taxon>Neoptera</taxon>
        <taxon>Endopterygota</taxon>
        <taxon>Lepidoptera</taxon>
        <taxon>Glossata</taxon>
        <taxon>Ditrysia</taxon>
        <taxon>Geometroidea</taxon>
        <taxon>Geometridae</taxon>
        <taxon>Larentiinae</taxon>
        <taxon>Operophtera</taxon>
    </lineage>
</organism>
<gene>
    <name evidence="3" type="ORF">OBRU01_11655</name>
</gene>
<dbReference type="FunFam" id="1.10.10.440:FF:000003">
    <property type="entry name" value="Pre-mRNA processing factor 40 homolog A"/>
    <property type="match status" value="1"/>
</dbReference>
<dbReference type="PANTHER" id="PTHR11864:SF0">
    <property type="entry name" value="PRP40 PRE-MRNA PROCESSING FACTOR 40 HOMOLOG A (YEAST)"/>
    <property type="match status" value="1"/>
</dbReference>
<dbReference type="PANTHER" id="PTHR11864">
    <property type="entry name" value="PRE-MRNA-PROCESSING PROTEIN PRP40"/>
    <property type="match status" value="1"/>
</dbReference>
<sequence>MLAQTLLDMLHEEGKLTSMSLWVELYPVISADMRFSAMLGQSGSTPLDLFKFYVENLKARFHDEKKIIKEILKEKEFDVKPETTFEQFATVKKLETGFKWVLTQADIDPALSWSEVKEKIDMDAPESRSRSPSPQPGARSPSPAPSHGSWSSDEGRGKHKKPKKKHRKHSPLPKSPTPEEGGISDDDPPRSKKKSKRSAPSSPEQE</sequence>
<proteinExistence type="predicted"/>
<dbReference type="Pfam" id="PF25432">
    <property type="entry name" value="FF_PRPF40A"/>
    <property type="match status" value="1"/>
</dbReference>
<feature type="compositionally biased region" description="Low complexity" evidence="1">
    <location>
        <begin position="130"/>
        <end position="141"/>
    </location>
</feature>
<feature type="domain" description="FF" evidence="2">
    <location>
        <begin position="8"/>
        <end position="53"/>
    </location>
</feature>
<dbReference type="SUPFAM" id="SSF81698">
    <property type="entry name" value="FF domain"/>
    <property type="match status" value="1"/>
</dbReference>